<dbReference type="Proteomes" id="UP000503399">
    <property type="component" value="Chromosome"/>
</dbReference>
<dbReference type="Pfam" id="PF06257">
    <property type="entry name" value="VEG"/>
    <property type="match status" value="1"/>
</dbReference>
<dbReference type="InterPro" id="IPR009366">
    <property type="entry name" value="Protein_Veg"/>
</dbReference>
<dbReference type="Gene3D" id="2.30.30.100">
    <property type="match status" value="1"/>
</dbReference>
<dbReference type="KEGG" id="hfv:R50_2633"/>
<protein>
    <submittedName>
        <fullName evidence="1">Protein Veg</fullName>
    </submittedName>
</protein>
<keyword evidence="2" id="KW-1185">Reference proteome</keyword>
<dbReference type="GO" id="GO:0006355">
    <property type="term" value="P:regulation of DNA-templated transcription"/>
    <property type="evidence" value="ECO:0007669"/>
    <property type="project" value="InterPro"/>
</dbReference>
<gene>
    <name evidence="1" type="primary">veg</name>
    <name evidence="1" type="ORF">R50_2633</name>
</gene>
<evidence type="ECO:0000313" key="1">
    <source>
        <dbReference type="EMBL" id="CAB1130125.1"/>
    </source>
</evidence>
<dbReference type="PANTHER" id="PTHR40026:SF1">
    <property type="entry name" value="PROTEIN VEG"/>
    <property type="match status" value="1"/>
</dbReference>
<proteinExistence type="predicted"/>
<dbReference type="EMBL" id="LR778114">
    <property type="protein sequence ID" value="CAB1130125.1"/>
    <property type="molecule type" value="Genomic_DNA"/>
</dbReference>
<dbReference type="PIRSF" id="PIRSF037257">
    <property type="entry name" value="DUF1021"/>
    <property type="match status" value="1"/>
</dbReference>
<sequence length="85" mass="9672">MAAKSVLDNIKKELEAHVGEKIRIKANKGRKKVDEKEGILERTYPHIFVVRIEEGHLAERRISFSYTDVLTETVELILPESLANG</sequence>
<dbReference type="PANTHER" id="PTHR40026">
    <property type="entry name" value="PROTEIN VEG"/>
    <property type="match status" value="1"/>
</dbReference>
<evidence type="ECO:0000313" key="2">
    <source>
        <dbReference type="Proteomes" id="UP000503399"/>
    </source>
</evidence>
<dbReference type="AlphaFoldDB" id="A0A6F8ZKY2"/>
<reference evidence="1 2" key="1">
    <citation type="submission" date="2020-02" db="EMBL/GenBank/DDBJ databases">
        <authorList>
            <person name="Hogendoorn C."/>
        </authorList>
    </citation>
    <scope>NUCLEOTIDE SEQUENCE [LARGE SCALE GENOMIC DNA]</scope>
    <source>
        <strain evidence="1">R501</strain>
    </source>
</reference>
<accession>A0A6F8ZKY2</accession>
<name>A0A6F8ZKY2_9FIRM</name>
<organism evidence="1 2">
    <name type="scientific">Candidatus Hydrogenisulfobacillus filiaventi</name>
    <dbReference type="NCBI Taxonomy" id="2707344"/>
    <lineage>
        <taxon>Bacteria</taxon>
        <taxon>Bacillati</taxon>
        <taxon>Bacillota</taxon>
        <taxon>Clostridia</taxon>
        <taxon>Eubacteriales</taxon>
        <taxon>Clostridiales Family XVII. Incertae Sedis</taxon>
        <taxon>Candidatus Hydrogenisulfobacillus</taxon>
    </lineage>
</organism>